<dbReference type="Pfam" id="PF21041">
    <property type="entry name" value="XMAP215_CLASP_TOG"/>
    <property type="match status" value="1"/>
</dbReference>
<dbReference type="InterPro" id="IPR048491">
    <property type="entry name" value="XMAP215_CLASP_TOG"/>
</dbReference>
<dbReference type="GO" id="GO:0051010">
    <property type="term" value="F:microtubule plus-end binding"/>
    <property type="evidence" value="ECO:0007669"/>
    <property type="project" value="InterPro"/>
</dbReference>
<accession>A0AAW0WCM1</accession>
<keyword evidence="3" id="KW-0206">Cytoskeleton</keyword>
<feature type="domain" description="TOG" evidence="4">
    <location>
        <begin position="1"/>
        <end position="208"/>
    </location>
</feature>
<evidence type="ECO:0000313" key="5">
    <source>
        <dbReference type="EMBL" id="KAK8725439.1"/>
    </source>
</evidence>
<comment type="caution">
    <text evidence="5">The sequence shown here is derived from an EMBL/GenBank/DDBJ whole genome shotgun (WGS) entry which is preliminary data.</text>
</comment>
<evidence type="ECO:0000256" key="2">
    <source>
        <dbReference type="ARBA" id="ARBA00022490"/>
    </source>
</evidence>
<name>A0AAW0WCM1_CHEQU</name>
<proteinExistence type="predicted"/>
<sequence>MEEDTEYLKLPLEDRCVHKLWKARLNGYEECTKHFAKITDERSPEFNKFAPLMKKFVTDSNAVAQEKALDAVLAFVENAHIAGKTAGDCTSGIVQKCLAAPKRGTQEKALEVILLYCEIEKYEVVQEELMKGFTQKNPKVVAGCVRALSTALREFGPKVINPKPLMKQMHTLLEDRDKTVREEGKKLVIEMYRWIRQALKPQMSSLKPVQ</sequence>
<dbReference type="SMART" id="SM01349">
    <property type="entry name" value="TOG"/>
    <property type="match status" value="1"/>
</dbReference>
<evidence type="ECO:0000256" key="3">
    <source>
        <dbReference type="ARBA" id="ARBA00023212"/>
    </source>
</evidence>
<dbReference type="InterPro" id="IPR045110">
    <property type="entry name" value="XMAP215"/>
</dbReference>
<comment type="subcellular location">
    <subcellularLocation>
        <location evidence="1">Cytoplasm</location>
        <location evidence="1">Cytoskeleton</location>
    </subcellularLocation>
</comment>
<keyword evidence="6" id="KW-1185">Reference proteome</keyword>
<organism evidence="5 6">
    <name type="scientific">Cherax quadricarinatus</name>
    <name type="common">Australian red claw crayfish</name>
    <dbReference type="NCBI Taxonomy" id="27406"/>
    <lineage>
        <taxon>Eukaryota</taxon>
        <taxon>Metazoa</taxon>
        <taxon>Ecdysozoa</taxon>
        <taxon>Arthropoda</taxon>
        <taxon>Crustacea</taxon>
        <taxon>Multicrustacea</taxon>
        <taxon>Malacostraca</taxon>
        <taxon>Eumalacostraca</taxon>
        <taxon>Eucarida</taxon>
        <taxon>Decapoda</taxon>
        <taxon>Pleocyemata</taxon>
        <taxon>Astacidea</taxon>
        <taxon>Parastacoidea</taxon>
        <taxon>Parastacidae</taxon>
        <taxon>Cherax</taxon>
    </lineage>
</organism>
<dbReference type="InterPro" id="IPR016024">
    <property type="entry name" value="ARM-type_fold"/>
</dbReference>
<dbReference type="FunFam" id="1.25.10.10:FF:000063">
    <property type="entry name" value="Putative cytoskeleton-associated protein 5"/>
    <property type="match status" value="1"/>
</dbReference>
<dbReference type="Proteomes" id="UP001445076">
    <property type="component" value="Unassembled WGS sequence"/>
</dbReference>
<dbReference type="Gene3D" id="1.25.10.10">
    <property type="entry name" value="Leucine-rich Repeat Variant"/>
    <property type="match status" value="1"/>
</dbReference>
<gene>
    <name evidence="5" type="ORF">OTU49_010855</name>
</gene>
<dbReference type="GO" id="GO:0007051">
    <property type="term" value="P:spindle organization"/>
    <property type="evidence" value="ECO:0007669"/>
    <property type="project" value="InterPro"/>
</dbReference>
<dbReference type="AlphaFoldDB" id="A0AAW0WCM1"/>
<reference evidence="5 6" key="1">
    <citation type="journal article" date="2024" name="BMC Genomics">
        <title>Genome assembly of redclaw crayfish (Cherax quadricarinatus) provides insights into its immune adaptation and hypoxia tolerance.</title>
        <authorList>
            <person name="Liu Z."/>
            <person name="Zheng J."/>
            <person name="Li H."/>
            <person name="Fang K."/>
            <person name="Wang S."/>
            <person name="He J."/>
            <person name="Zhou D."/>
            <person name="Weng S."/>
            <person name="Chi M."/>
            <person name="Gu Z."/>
            <person name="He J."/>
            <person name="Li F."/>
            <person name="Wang M."/>
        </authorList>
    </citation>
    <scope>NUCLEOTIDE SEQUENCE [LARGE SCALE GENOMIC DNA]</scope>
    <source>
        <strain evidence="5">ZL_2023a</strain>
    </source>
</reference>
<evidence type="ECO:0000256" key="1">
    <source>
        <dbReference type="ARBA" id="ARBA00004245"/>
    </source>
</evidence>
<dbReference type="InterPro" id="IPR011989">
    <property type="entry name" value="ARM-like"/>
</dbReference>
<feature type="non-terminal residue" evidence="5">
    <location>
        <position position="210"/>
    </location>
</feature>
<dbReference type="GO" id="GO:0005856">
    <property type="term" value="C:cytoskeleton"/>
    <property type="evidence" value="ECO:0007669"/>
    <property type="project" value="UniProtKB-SubCell"/>
</dbReference>
<dbReference type="GO" id="GO:0030951">
    <property type="term" value="P:establishment or maintenance of microtubule cytoskeleton polarity"/>
    <property type="evidence" value="ECO:0007669"/>
    <property type="project" value="InterPro"/>
</dbReference>
<keyword evidence="2" id="KW-0963">Cytoplasm</keyword>
<dbReference type="PANTHER" id="PTHR12609">
    <property type="entry name" value="MICROTUBULE ASSOCIATED PROTEIN XMAP215"/>
    <property type="match status" value="1"/>
</dbReference>
<dbReference type="GO" id="GO:0046785">
    <property type="term" value="P:microtubule polymerization"/>
    <property type="evidence" value="ECO:0007669"/>
    <property type="project" value="InterPro"/>
</dbReference>
<dbReference type="SUPFAM" id="SSF48371">
    <property type="entry name" value="ARM repeat"/>
    <property type="match status" value="1"/>
</dbReference>
<dbReference type="InterPro" id="IPR034085">
    <property type="entry name" value="TOG"/>
</dbReference>
<protein>
    <recommendedName>
        <fullName evidence="4">TOG domain-containing protein</fullName>
    </recommendedName>
</protein>
<dbReference type="GO" id="GO:0061863">
    <property type="term" value="F:microtubule plus end polymerase"/>
    <property type="evidence" value="ECO:0007669"/>
    <property type="project" value="InterPro"/>
</dbReference>
<evidence type="ECO:0000313" key="6">
    <source>
        <dbReference type="Proteomes" id="UP001445076"/>
    </source>
</evidence>
<evidence type="ECO:0000259" key="4">
    <source>
        <dbReference type="SMART" id="SM01349"/>
    </source>
</evidence>
<dbReference type="EMBL" id="JARKIK010000083">
    <property type="protein sequence ID" value="KAK8725439.1"/>
    <property type="molecule type" value="Genomic_DNA"/>
</dbReference>